<dbReference type="SUPFAM" id="SSF51182">
    <property type="entry name" value="RmlC-like cupins"/>
    <property type="match status" value="1"/>
</dbReference>
<dbReference type="Gene3D" id="2.60.120.10">
    <property type="entry name" value="Jelly Rolls"/>
    <property type="match status" value="1"/>
</dbReference>
<accession>A0A2T0R756</accession>
<evidence type="ECO:0008006" key="3">
    <source>
        <dbReference type="Google" id="ProtNLM"/>
    </source>
</evidence>
<reference evidence="1 2" key="1">
    <citation type="submission" date="2018-03" db="EMBL/GenBank/DDBJ databases">
        <title>Genomic Encyclopedia of Archaeal and Bacterial Type Strains, Phase II (KMG-II): from individual species to whole genera.</title>
        <authorList>
            <person name="Goeker M."/>
        </authorList>
    </citation>
    <scope>NUCLEOTIDE SEQUENCE [LARGE SCALE GENOMIC DNA]</scope>
    <source>
        <strain evidence="1 2">DSM 45348</strain>
    </source>
</reference>
<sequence>MQSTHLDALADELLTAARAAHSGRSAHTLFGRHEHQLRQTVIALVAGQRLAEHNSPGESTLQVLRGRAQLTTPTQQWTGQAGDHVIIAPERHELLAVEDTAVLLTVVSAL</sequence>
<dbReference type="AlphaFoldDB" id="A0A2T0R756"/>
<proteinExistence type="predicted"/>
<protein>
    <recommendedName>
        <fullName evidence="3">Quercetin dioxygenase-like cupin family protein</fullName>
    </recommendedName>
</protein>
<dbReference type="OrthoDB" id="5190473at2"/>
<dbReference type="EMBL" id="PVZG01000060">
    <property type="protein sequence ID" value="PRY16989.1"/>
    <property type="molecule type" value="Genomic_DNA"/>
</dbReference>
<dbReference type="PANTHER" id="PTHR37694:SF1">
    <property type="entry name" value="SLR8022 PROTEIN"/>
    <property type="match status" value="1"/>
</dbReference>
<dbReference type="Proteomes" id="UP000239209">
    <property type="component" value="Unassembled WGS sequence"/>
</dbReference>
<organism evidence="1 2">
    <name type="scientific">Pseudosporangium ferrugineum</name>
    <dbReference type="NCBI Taxonomy" id="439699"/>
    <lineage>
        <taxon>Bacteria</taxon>
        <taxon>Bacillati</taxon>
        <taxon>Actinomycetota</taxon>
        <taxon>Actinomycetes</taxon>
        <taxon>Micromonosporales</taxon>
        <taxon>Micromonosporaceae</taxon>
        <taxon>Pseudosporangium</taxon>
    </lineage>
</organism>
<comment type="caution">
    <text evidence="1">The sequence shown here is derived from an EMBL/GenBank/DDBJ whole genome shotgun (WGS) entry which is preliminary data.</text>
</comment>
<dbReference type="PANTHER" id="PTHR37694">
    <property type="entry name" value="SLR8022 PROTEIN"/>
    <property type="match status" value="1"/>
</dbReference>
<dbReference type="InterPro" id="IPR014710">
    <property type="entry name" value="RmlC-like_jellyroll"/>
</dbReference>
<dbReference type="InterPro" id="IPR011051">
    <property type="entry name" value="RmlC_Cupin_sf"/>
</dbReference>
<keyword evidence="2" id="KW-1185">Reference proteome</keyword>
<gene>
    <name evidence="1" type="ORF">CLV70_1602</name>
</gene>
<name>A0A2T0R756_9ACTN</name>
<evidence type="ECO:0000313" key="2">
    <source>
        <dbReference type="Proteomes" id="UP000239209"/>
    </source>
</evidence>
<dbReference type="RefSeq" id="WP_106131548.1">
    <property type="nucleotide sequence ID" value="NZ_PVZG01000060.1"/>
</dbReference>
<evidence type="ECO:0000313" key="1">
    <source>
        <dbReference type="EMBL" id="PRY16989.1"/>
    </source>
</evidence>